<feature type="chain" id="PRO_5016360144" description="Multicopper oxidase CueO" evidence="10">
    <location>
        <begin position="24"/>
        <end position="502"/>
    </location>
</feature>
<evidence type="ECO:0000256" key="10">
    <source>
        <dbReference type="SAM" id="SignalP"/>
    </source>
</evidence>
<dbReference type="CDD" id="cd13890">
    <property type="entry name" value="CuRO_3_CueO_FtsP"/>
    <property type="match status" value="1"/>
</dbReference>
<evidence type="ECO:0000256" key="9">
    <source>
        <dbReference type="ARBA" id="ARBA00048092"/>
    </source>
</evidence>
<dbReference type="InterPro" id="IPR045087">
    <property type="entry name" value="Cu-oxidase_fam"/>
</dbReference>
<gene>
    <name evidence="14" type="ORF">DFR70_105539</name>
</gene>
<dbReference type="RefSeq" id="WP_040737759.1">
    <property type="nucleotide sequence ID" value="NZ_QJKF01000005.1"/>
</dbReference>
<dbReference type="AlphaFoldDB" id="A0A318K5Z4"/>
<evidence type="ECO:0000256" key="1">
    <source>
        <dbReference type="ARBA" id="ARBA00010609"/>
    </source>
</evidence>
<organism evidence="14 15">
    <name type="scientific">Nocardia tenerifensis</name>
    <dbReference type="NCBI Taxonomy" id="228006"/>
    <lineage>
        <taxon>Bacteria</taxon>
        <taxon>Bacillati</taxon>
        <taxon>Actinomycetota</taxon>
        <taxon>Actinomycetes</taxon>
        <taxon>Mycobacteriales</taxon>
        <taxon>Nocardiaceae</taxon>
        <taxon>Nocardia</taxon>
    </lineage>
</organism>
<dbReference type="InterPro" id="IPR011706">
    <property type="entry name" value="Cu-oxidase_C"/>
</dbReference>
<dbReference type="CDD" id="cd13867">
    <property type="entry name" value="CuRO_2_CueO_FtsP"/>
    <property type="match status" value="1"/>
</dbReference>
<name>A0A318K5Z4_9NOCA</name>
<feature type="domain" description="Plastocyanin-like" evidence="13">
    <location>
        <begin position="60"/>
        <end position="174"/>
    </location>
</feature>
<dbReference type="InterPro" id="IPR002355">
    <property type="entry name" value="Cu_oxidase_Cu_BS"/>
</dbReference>
<dbReference type="Gene3D" id="2.60.40.420">
    <property type="entry name" value="Cupredoxins - blue copper proteins"/>
    <property type="match status" value="3"/>
</dbReference>
<dbReference type="Proteomes" id="UP000247569">
    <property type="component" value="Unassembled WGS sequence"/>
</dbReference>
<dbReference type="GO" id="GO:0016491">
    <property type="term" value="F:oxidoreductase activity"/>
    <property type="evidence" value="ECO:0007669"/>
    <property type="project" value="UniProtKB-KW"/>
</dbReference>
<reference evidence="14 15" key="1">
    <citation type="submission" date="2018-05" db="EMBL/GenBank/DDBJ databases">
        <title>Genomic Encyclopedia of Type Strains, Phase IV (KMG-IV): sequencing the most valuable type-strain genomes for metagenomic binning, comparative biology and taxonomic classification.</title>
        <authorList>
            <person name="Goeker M."/>
        </authorList>
    </citation>
    <scope>NUCLEOTIDE SEQUENCE [LARGE SCALE GENOMIC DNA]</scope>
    <source>
        <strain evidence="14 15">DSM 44704</strain>
    </source>
</reference>
<dbReference type="PROSITE" id="PS00080">
    <property type="entry name" value="MULTICOPPER_OXIDASE2"/>
    <property type="match status" value="1"/>
</dbReference>
<evidence type="ECO:0000256" key="8">
    <source>
        <dbReference type="ARBA" id="ARBA00043090"/>
    </source>
</evidence>
<dbReference type="InterPro" id="IPR008972">
    <property type="entry name" value="Cupredoxin"/>
</dbReference>
<evidence type="ECO:0000259" key="13">
    <source>
        <dbReference type="Pfam" id="PF07732"/>
    </source>
</evidence>
<evidence type="ECO:0000256" key="6">
    <source>
        <dbReference type="ARBA" id="ARBA00041027"/>
    </source>
</evidence>
<comment type="subunit">
    <text evidence="2">Monomer.</text>
</comment>
<dbReference type="SUPFAM" id="SSF49503">
    <property type="entry name" value="Cupredoxins"/>
    <property type="match status" value="3"/>
</dbReference>
<evidence type="ECO:0000256" key="2">
    <source>
        <dbReference type="ARBA" id="ARBA00011245"/>
    </source>
</evidence>
<dbReference type="Pfam" id="PF07732">
    <property type="entry name" value="Cu-oxidase_3"/>
    <property type="match status" value="1"/>
</dbReference>
<dbReference type="PANTHER" id="PTHR48267">
    <property type="entry name" value="CUPREDOXIN SUPERFAMILY PROTEIN"/>
    <property type="match status" value="1"/>
</dbReference>
<feature type="domain" description="Plastocyanin-like" evidence="11">
    <location>
        <begin position="209"/>
        <end position="293"/>
    </location>
</feature>
<dbReference type="GO" id="GO:0005507">
    <property type="term" value="F:copper ion binding"/>
    <property type="evidence" value="ECO:0007669"/>
    <property type="project" value="InterPro"/>
</dbReference>
<accession>A0A318K5Z4</accession>
<dbReference type="InterPro" id="IPR006311">
    <property type="entry name" value="TAT_signal"/>
</dbReference>
<keyword evidence="4" id="KW-0560">Oxidoreductase</keyword>
<keyword evidence="10" id="KW-0732">Signal</keyword>
<proteinExistence type="inferred from homology"/>
<evidence type="ECO:0000256" key="7">
    <source>
        <dbReference type="ARBA" id="ARBA00042896"/>
    </source>
</evidence>
<comment type="similarity">
    <text evidence="1">Belongs to the multicopper oxidase family.</text>
</comment>
<dbReference type="EMBL" id="QJKF01000005">
    <property type="protein sequence ID" value="PXX64354.1"/>
    <property type="molecule type" value="Genomic_DNA"/>
</dbReference>
<comment type="caution">
    <text evidence="14">The sequence shown here is derived from an EMBL/GenBank/DDBJ whole genome shotgun (WGS) entry which is preliminary data.</text>
</comment>
<comment type="catalytic activity">
    <reaction evidence="9">
        <text>4 Cu(+) + O2 + 4 H(+) = 4 Cu(2+) + 2 H2O</text>
        <dbReference type="Rhea" id="RHEA:30083"/>
        <dbReference type="ChEBI" id="CHEBI:15377"/>
        <dbReference type="ChEBI" id="CHEBI:15378"/>
        <dbReference type="ChEBI" id="CHEBI:15379"/>
        <dbReference type="ChEBI" id="CHEBI:29036"/>
        <dbReference type="ChEBI" id="CHEBI:49552"/>
        <dbReference type="EC" id="1.16.3.4"/>
    </reaction>
    <physiologicalReaction direction="left-to-right" evidence="9">
        <dbReference type="Rhea" id="RHEA:30084"/>
    </physiologicalReaction>
</comment>
<evidence type="ECO:0000313" key="15">
    <source>
        <dbReference type="Proteomes" id="UP000247569"/>
    </source>
</evidence>
<evidence type="ECO:0000259" key="11">
    <source>
        <dbReference type="Pfam" id="PF00394"/>
    </source>
</evidence>
<evidence type="ECO:0000256" key="5">
    <source>
        <dbReference type="ARBA" id="ARBA00038978"/>
    </source>
</evidence>
<dbReference type="PANTHER" id="PTHR48267:SF1">
    <property type="entry name" value="BILIRUBIN OXIDASE"/>
    <property type="match status" value="1"/>
</dbReference>
<keyword evidence="15" id="KW-1185">Reference proteome</keyword>
<dbReference type="InterPro" id="IPR001117">
    <property type="entry name" value="Cu-oxidase_2nd"/>
</dbReference>
<dbReference type="PROSITE" id="PS51318">
    <property type="entry name" value="TAT"/>
    <property type="match status" value="1"/>
</dbReference>
<dbReference type="OrthoDB" id="345021at2"/>
<dbReference type="InterPro" id="IPR011707">
    <property type="entry name" value="Cu-oxidase-like_N"/>
</dbReference>
<feature type="domain" description="Plastocyanin-like" evidence="12">
    <location>
        <begin position="365"/>
        <end position="476"/>
    </location>
</feature>
<keyword evidence="3" id="KW-0479">Metal-binding</keyword>
<evidence type="ECO:0000313" key="14">
    <source>
        <dbReference type="EMBL" id="PXX64354.1"/>
    </source>
</evidence>
<dbReference type="CDD" id="cd04232">
    <property type="entry name" value="CuRO_1_CueO_FtsP"/>
    <property type="match status" value="1"/>
</dbReference>
<dbReference type="Pfam" id="PF00394">
    <property type="entry name" value="Cu-oxidase"/>
    <property type="match status" value="1"/>
</dbReference>
<dbReference type="EC" id="1.16.3.4" evidence="5"/>
<feature type="signal peptide" evidence="10">
    <location>
        <begin position="1"/>
        <end position="23"/>
    </location>
</feature>
<dbReference type="Pfam" id="PF07731">
    <property type="entry name" value="Cu-oxidase_2"/>
    <property type="match status" value="1"/>
</dbReference>
<evidence type="ECO:0000256" key="4">
    <source>
        <dbReference type="ARBA" id="ARBA00023002"/>
    </source>
</evidence>
<evidence type="ECO:0000256" key="3">
    <source>
        <dbReference type="ARBA" id="ARBA00022723"/>
    </source>
</evidence>
<protein>
    <recommendedName>
        <fullName evidence="6">Multicopper oxidase CueO</fullName>
        <ecNumber evidence="5">1.16.3.4</ecNumber>
    </recommendedName>
    <alternativeName>
        <fullName evidence="7">Copper efflux oxidase</fullName>
    </alternativeName>
    <alternativeName>
        <fullName evidence="8">Cuprous oxidase</fullName>
    </alternativeName>
</protein>
<evidence type="ECO:0000259" key="12">
    <source>
        <dbReference type="Pfam" id="PF07731"/>
    </source>
</evidence>
<sequence>MVSRRGFLAGLAAACTVPLAACAGRSGSPIPGPATRPLPIPPLAASTVGPDGVRRFTLDIQQGTSEILPGKRTPTWGYSGSILGPTVRARRHETVAFTIRNAVPEPTTVHWHGMHLPARFDGGPHQTIPVGGTWEPAWTIDQQAALLWYHPHPHGGTEKHVYRGLSGLFIVDDETTDALDLPKDYGVDDIPLIIQDRRLTADGALDESDPTDVGLLGDTIVVNGIAGAHLDVRTDRVRLRILNGSSGRIYNLAFADHRPFQLIATDGGLLTAPVTLPNIQLSPGERAELVVEMRGGEQIVLRSLPIEQRRDIDRAAEFGFDDSFDILRLRAAQNPKPSAPLPVSLATIAPLAQPGTAPDHTFELKWFMINNQRMDMNRVDLTVPVDTTQVWTVRNNDNWPHNFHVHDVQFQVLDIDDQAPPPALSGWKDTLYTEPQRTYRLAMHFAHHSDPTYPYMFHCHLLLHEDHGMMGQFLVLAPGRQPTPMRMDMPGTETDAHSGHHG</sequence>